<keyword evidence="1" id="KW-0472">Membrane</keyword>
<dbReference type="EMBL" id="CQEM01000007">
    <property type="protein sequence ID" value="CNL08069.1"/>
    <property type="molecule type" value="Genomic_DNA"/>
</dbReference>
<gene>
    <name evidence="2" type="ORF">ERS008460_01807</name>
</gene>
<reference evidence="3" key="1">
    <citation type="submission" date="2015-03" db="EMBL/GenBank/DDBJ databases">
        <authorList>
            <consortium name="Pathogen Informatics"/>
        </authorList>
    </citation>
    <scope>NUCLEOTIDE SEQUENCE [LARGE SCALE GENOMIC DNA]</scope>
    <source>
        <strain evidence="3">IP27925</strain>
    </source>
</reference>
<dbReference type="Proteomes" id="UP000040088">
    <property type="component" value="Unassembled WGS sequence"/>
</dbReference>
<keyword evidence="1" id="KW-1133">Transmembrane helix</keyword>
<name>A0A0T9TY02_YERAE</name>
<sequence length="162" mass="18381">MSLFVRSISYFIKRLNIISPLLILFISVLYLIVLVLDSIRLTQKHDSLASNVAYYSFMAEKLKMRKDLMVWGGYHSNERVDNELTRLLIGGDVVFNISTLKGGVVLIEIKNVSFSKLLDAILTLSYYHDVDINNITIYRVSREDNGDVINGTIYISVLSKGV</sequence>
<evidence type="ECO:0000313" key="3">
    <source>
        <dbReference type="Proteomes" id="UP000040088"/>
    </source>
</evidence>
<dbReference type="RefSeq" id="WP_050125863.1">
    <property type="nucleotide sequence ID" value="NZ_CQEM01000007.1"/>
</dbReference>
<evidence type="ECO:0000256" key="1">
    <source>
        <dbReference type="SAM" id="Phobius"/>
    </source>
</evidence>
<organism evidence="2 3">
    <name type="scientific">Yersinia aleksiciae</name>
    <dbReference type="NCBI Taxonomy" id="263819"/>
    <lineage>
        <taxon>Bacteria</taxon>
        <taxon>Pseudomonadati</taxon>
        <taxon>Pseudomonadota</taxon>
        <taxon>Gammaproteobacteria</taxon>
        <taxon>Enterobacterales</taxon>
        <taxon>Yersiniaceae</taxon>
        <taxon>Yersinia</taxon>
    </lineage>
</organism>
<accession>A0A0T9TY02</accession>
<proteinExistence type="predicted"/>
<protein>
    <submittedName>
        <fullName evidence="2">Membrane protein</fullName>
    </submittedName>
</protein>
<feature type="transmembrane region" description="Helical" evidence="1">
    <location>
        <begin position="17"/>
        <end position="36"/>
    </location>
</feature>
<evidence type="ECO:0000313" key="2">
    <source>
        <dbReference type="EMBL" id="CNL08069.1"/>
    </source>
</evidence>
<dbReference type="AlphaFoldDB" id="A0A0T9TY02"/>
<keyword evidence="1" id="KW-0812">Transmembrane</keyword>